<dbReference type="Gene3D" id="3.30.70.660">
    <property type="entry name" value="Pseudouridine synthase I, catalytic domain, C-terminal subdomain"/>
    <property type="match status" value="1"/>
</dbReference>
<comment type="caution">
    <text evidence="9">The sequence shown here is derived from an EMBL/GenBank/DDBJ whole genome shotgun (WGS) entry which is preliminary data.</text>
</comment>
<dbReference type="AlphaFoldDB" id="A0A9D2U464"/>
<organism evidence="9 10">
    <name type="scientific">Candidatus Mediterraneibacter tabaqchaliae</name>
    <dbReference type="NCBI Taxonomy" id="2838689"/>
    <lineage>
        <taxon>Bacteria</taxon>
        <taxon>Bacillati</taxon>
        <taxon>Bacillota</taxon>
        <taxon>Clostridia</taxon>
        <taxon>Lachnospirales</taxon>
        <taxon>Lachnospiraceae</taxon>
        <taxon>Mediterraneibacter</taxon>
    </lineage>
</organism>
<keyword evidence="3 4" id="KW-0413">Isomerase</keyword>
<evidence type="ECO:0000256" key="3">
    <source>
        <dbReference type="ARBA" id="ARBA00023235"/>
    </source>
</evidence>
<proteinExistence type="inferred from homology"/>
<evidence type="ECO:0000256" key="5">
    <source>
        <dbReference type="PIRSR" id="PIRSR001430-1"/>
    </source>
</evidence>
<feature type="binding site" evidence="4 6">
    <location>
        <position position="113"/>
    </location>
    <ligand>
        <name>substrate</name>
    </ligand>
</feature>
<evidence type="ECO:0000256" key="2">
    <source>
        <dbReference type="ARBA" id="ARBA00022694"/>
    </source>
</evidence>
<evidence type="ECO:0000313" key="9">
    <source>
        <dbReference type="EMBL" id="HJD35038.1"/>
    </source>
</evidence>
<dbReference type="EC" id="5.4.99.12" evidence="4"/>
<feature type="active site" description="Nucleophile" evidence="4 5">
    <location>
        <position position="55"/>
    </location>
</feature>
<comment type="function">
    <text evidence="4">Formation of pseudouridine at positions 38, 39 and 40 in the anticodon stem and loop of transfer RNAs.</text>
</comment>
<dbReference type="Proteomes" id="UP000823897">
    <property type="component" value="Unassembled WGS sequence"/>
</dbReference>
<dbReference type="PANTHER" id="PTHR11142:SF0">
    <property type="entry name" value="TRNA PSEUDOURIDINE SYNTHASE-LIKE 1"/>
    <property type="match status" value="1"/>
</dbReference>
<reference evidence="9" key="1">
    <citation type="journal article" date="2021" name="PeerJ">
        <title>Extensive microbial diversity within the chicken gut microbiome revealed by metagenomics and culture.</title>
        <authorList>
            <person name="Gilroy R."/>
            <person name="Ravi A."/>
            <person name="Getino M."/>
            <person name="Pursley I."/>
            <person name="Horton D.L."/>
            <person name="Alikhan N.F."/>
            <person name="Baker D."/>
            <person name="Gharbi K."/>
            <person name="Hall N."/>
            <person name="Watson M."/>
            <person name="Adriaenssens E.M."/>
            <person name="Foster-Nyarko E."/>
            <person name="Jarju S."/>
            <person name="Secka A."/>
            <person name="Antonio M."/>
            <person name="Oren A."/>
            <person name="Chaudhuri R.R."/>
            <person name="La Ragione R."/>
            <person name="Hildebrand F."/>
            <person name="Pallen M.J."/>
        </authorList>
    </citation>
    <scope>NUCLEOTIDE SEQUENCE</scope>
    <source>
        <strain evidence="9">ChiGjej3B3-11674</strain>
    </source>
</reference>
<comment type="caution">
    <text evidence="4">Lacks conserved residue(s) required for the propagation of feature annotation.</text>
</comment>
<dbReference type="InterPro" id="IPR020103">
    <property type="entry name" value="PsdUridine_synth_cat_dom_sf"/>
</dbReference>
<dbReference type="EMBL" id="DWUV01000209">
    <property type="protein sequence ID" value="HJD35038.1"/>
    <property type="molecule type" value="Genomic_DNA"/>
</dbReference>
<dbReference type="Gene3D" id="3.30.70.580">
    <property type="entry name" value="Pseudouridine synthase I, catalytic domain, N-terminal subdomain"/>
    <property type="match status" value="1"/>
</dbReference>
<accession>A0A9D2U464</accession>
<dbReference type="InterPro" id="IPR001406">
    <property type="entry name" value="PsdUridine_synth_TruA"/>
</dbReference>
<dbReference type="CDD" id="cd02570">
    <property type="entry name" value="PseudoU_synth_EcTruA"/>
    <property type="match status" value="1"/>
</dbReference>
<protein>
    <recommendedName>
        <fullName evidence="4">tRNA pseudouridine synthase A</fullName>
        <ecNumber evidence="4">5.4.99.12</ecNumber>
    </recommendedName>
    <alternativeName>
        <fullName evidence="4">tRNA pseudouridine(38-40) synthase</fullName>
    </alternativeName>
    <alternativeName>
        <fullName evidence="4">tRNA pseudouridylate synthase I</fullName>
    </alternativeName>
    <alternativeName>
        <fullName evidence="4">tRNA-uridine isomerase I</fullName>
    </alternativeName>
</protein>
<keyword evidence="2 4" id="KW-0819">tRNA processing</keyword>
<evidence type="ECO:0000256" key="7">
    <source>
        <dbReference type="RuleBase" id="RU003792"/>
    </source>
</evidence>
<sequence length="253" mass="27808">MQNIRLTLQYDGTRYLGWQRPKKDGFEKTVSYKVTTALSRMTGEDITLYPGAKTDPGVHARSQTVSFLTGSSLSPEQIRAELNRFLPQDIAVLSSGTAPERFRADLNAKSRTYGYRICTSPVYDIFTAAFTACISPCPDISRMEAAAALLTGTHDFRFFSASRGKKGTGKNILDIRFEYEKESCFPGGGNPDTLVISLTADDFLSQMPQRIIGTLLEIGMHKRAADEIPDIFAGKACSSSCDAKGLLLTDVKY</sequence>
<dbReference type="PIRSF" id="PIRSF001430">
    <property type="entry name" value="tRNA_psdUrid_synth"/>
    <property type="match status" value="1"/>
</dbReference>
<dbReference type="InterPro" id="IPR020097">
    <property type="entry name" value="PsdUridine_synth_TruA_a/b_dom"/>
</dbReference>
<dbReference type="GO" id="GO:0003723">
    <property type="term" value="F:RNA binding"/>
    <property type="evidence" value="ECO:0007669"/>
    <property type="project" value="InterPro"/>
</dbReference>
<comment type="catalytic activity">
    <reaction evidence="4 7">
        <text>uridine(38/39/40) in tRNA = pseudouridine(38/39/40) in tRNA</text>
        <dbReference type="Rhea" id="RHEA:22376"/>
        <dbReference type="Rhea" id="RHEA-COMP:10085"/>
        <dbReference type="Rhea" id="RHEA-COMP:10087"/>
        <dbReference type="ChEBI" id="CHEBI:65314"/>
        <dbReference type="ChEBI" id="CHEBI:65315"/>
        <dbReference type="EC" id="5.4.99.12"/>
    </reaction>
</comment>
<evidence type="ECO:0000256" key="6">
    <source>
        <dbReference type="PIRSR" id="PIRSR001430-2"/>
    </source>
</evidence>
<comment type="similarity">
    <text evidence="1 4 7">Belongs to the tRNA pseudouridine synthase TruA family.</text>
</comment>
<evidence type="ECO:0000259" key="8">
    <source>
        <dbReference type="Pfam" id="PF01416"/>
    </source>
</evidence>
<dbReference type="SUPFAM" id="SSF55120">
    <property type="entry name" value="Pseudouridine synthase"/>
    <property type="match status" value="1"/>
</dbReference>
<dbReference type="GO" id="GO:0031119">
    <property type="term" value="P:tRNA pseudouridine synthesis"/>
    <property type="evidence" value="ECO:0007669"/>
    <property type="project" value="UniProtKB-UniRule"/>
</dbReference>
<name>A0A9D2U464_9FIRM</name>
<dbReference type="InterPro" id="IPR020094">
    <property type="entry name" value="TruA/RsuA/RluB/E/F_N"/>
</dbReference>
<gene>
    <name evidence="4" type="primary">truA</name>
    <name evidence="9" type="ORF">H9911_10950</name>
</gene>
<dbReference type="Pfam" id="PF01416">
    <property type="entry name" value="PseudoU_synth_1"/>
    <property type="match status" value="1"/>
</dbReference>
<evidence type="ECO:0000256" key="4">
    <source>
        <dbReference type="HAMAP-Rule" id="MF_00171"/>
    </source>
</evidence>
<dbReference type="HAMAP" id="MF_00171">
    <property type="entry name" value="TruA"/>
    <property type="match status" value="1"/>
</dbReference>
<comment type="subunit">
    <text evidence="4">Homodimer.</text>
</comment>
<dbReference type="InterPro" id="IPR020095">
    <property type="entry name" value="PsdUridine_synth_TruA_C"/>
</dbReference>
<evidence type="ECO:0000313" key="10">
    <source>
        <dbReference type="Proteomes" id="UP000823897"/>
    </source>
</evidence>
<reference evidence="9" key="2">
    <citation type="submission" date="2021-04" db="EMBL/GenBank/DDBJ databases">
        <authorList>
            <person name="Gilroy R."/>
        </authorList>
    </citation>
    <scope>NUCLEOTIDE SEQUENCE</scope>
    <source>
        <strain evidence="9">ChiGjej3B3-11674</strain>
    </source>
</reference>
<dbReference type="PANTHER" id="PTHR11142">
    <property type="entry name" value="PSEUDOURIDYLATE SYNTHASE"/>
    <property type="match status" value="1"/>
</dbReference>
<evidence type="ECO:0000256" key="1">
    <source>
        <dbReference type="ARBA" id="ARBA00009375"/>
    </source>
</evidence>
<dbReference type="GO" id="GO:0160147">
    <property type="term" value="F:tRNA pseudouridine(38-40) synthase activity"/>
    <property type="evidence" value="ECO:0007669"/>
    <property type="project" value="UniProtKB-EC"/>
</dbReference>
<feature type="domain" description="Pseudouridine synthase I TruA alpha/beta" evidence="8">
    <location>
        <begin position="146"/>
        <end position="253"/>
    </location>
</feature>